<protein>
    <recommendedName>
        <fullName evidence="5">DUF3558 domain-containing protein</fullName>
    </recommendedName>
</protein>
<dbReference type="OrthoDB" id="4965372at2"/>
<name>A0A3A4F6M9_9MICC</name>
<dbReference type="EMBL" id="QYZP01000002">
    <property type="protein sequence ID" value="RJN32140.1"/>
    <property type="molecule type" value="Genomic_DNA"/>
</dbReference>
<feature type="chain" id="PRO_5017455024" description="DUF3558 domain-containing protein" evidence="2">
    <location>
        <begin position="28"/>
        <end position="183"/>
    </location>
</feature>
<evidence type="ECO:0000256" key="2">
    <source>
        <dbReference type="SAM" id="SignalP"/>
    </source>
</evidence>
<keyword evidence="4" id="KW-1185">Reference proteome</keyword>
<feature type="compositionally biased region" description="Acidic residues" evidence="1">
    <location>
        <begin position="39"/>
        <end position="49"/>
    </location>
</feature>
<evidence type="ECO:0008006" key="5">
    <source>
        <dbReference type="Google" id="ProtNLM"/>
    </source>
</evidence>
<proteinExistence type="predicted"/>
<evidence type="ECO:0000313" key="4">
    <source>
        <dbReference type="Proteomes" id="UP000266615"/>
    </source>
</evidence>
<accession>A0A3A4F6M9</accession>
<reference evidence="3 4" key="1">
    <citation type="submission" date="2018-09" db="EMBL/GenBank/DDBJ databases">
        <title>Nesterenkonia natronophila sp. nov., an alkaliphilic actinobacteriume isolated from a soda lake, and emended description of the genus Nesterenkonia.</title>
        <authorList>
            <person name="Menes R.J."/>
            <person name="Iriarte A."/>
        </authorList>
    </citation>
    <scope>NUCLEOTIDE SEQUENCE [LARGE SCALE GENOMIC DNA]</scope>
    <source>
        <strain evidence="3 4">M8</strain>
    </source>
</reference>
<gene>
    <name evidence="3" type="ORF">D3250_08700</name>
</gene>
<sequence length="183" mass="19099">MSGYATASRALSPLSAAALLGSLAACASDEPEIPTVDPNDLETDVLEPDGADRDDPQDSGGGVCHLLSAEEIETVIAEPVGKGEAMGELGEVASCMWPHPEVEHQGVSVLSISDSDIPGEELFDSIASGEPTEVGGADEAVFDEDSENLWVRSEETVLQLQLHAFASSEDEFGELAEVMVGNL</sequence>
<dbReference type="AlphaFoldDB" id="A0A3A4F6M9"/>
<keyword evidence="2" id="KW-0732">Signal</keyword>
<comment type="caution">
    <text evidence="3">The sequence shown here is derived from an EMBL/GenBank/DDBJ whole genome shotgun (WGS) entry which is preliminary data.</text>
</comment>
<dbReference type="RefSeq" id="WP_119902929.1">
    <property type="nucleotide sequence ID" value="NZ_QYZP01000002.1"/>
</dbReference>
<organism evidence="3 4">
    <name type="scientific">Nesterenkonia natronophila</name>
    <dbReference type="NCBI Taxonomy" id="2174932"/>
    <lineage>
        <taxon>Bacteria</taxon>
        <taxon>Bacillati</taxon>
        <taxon>Actinomycetota</taxon>
        <taxon>Actinomycetes</taxon>
        <taxon>Micrococcales</taxon>
        <taxon>Micrococcaceae</taxon>
        <taxon>Nesterenkonia</taxon>
    </lineage>
</organism>
<evidence type="ECO:0000256" key="1">
    <source>
        <dbReference type="SAM" id="MobiDB-lite"/>
    </source>
</evidence>
<feature type="signal peptide" evidence="2">
    <location>
        <begin position="1"/>
        <end position="27"/>
    </location>
</feature>
<evidence type="ECO:0000313" key="3">
    <source>
        <dbReference type="EMBL" id="RJN32140.1"/>
    </source>
</evidence>
<dbReference type="Proteomes" id="UP000266615">
    <property type="component" value="Unassembled WGS sequence"/>
</dbReference>
<feature type="region of interest" description="Disordered" evidence="1">
    <location>
        <begin position="30"/>
        <end position="63"/>
    </location>
</feature>